<gene>
    <name evidence="8" type="ORF">LVJ81_01035</name>
    <name evidence="9" type="ORF">LVJ81_03745</name>
</gene>
<dbReference type="RefSeq" id="WP_244802732.1">
    <property type="nucleotide sequence ID" value="NZ_CP091512.1"/>
</dbReference>
<evidence type="ECO:0000256" key="6">
    <source>
        <dbReference type="ARBA" id="ARBA00023163"/>
    </source>
</evidence>
<evidence type="ECO:0000256" key="2">
    <source>
        <dbReference type="ARBA" id="ARBA00022515"/>
    </source>
</evidence>
<dbReference type="InterPro" id="IPR055570">
    <property type="entry name" value="DUF7146"/>
</dbReference>
<reference evidence="9" key="2">
    <citation type="journal article" date="2022" name="Res Sq">
        <title>Evolution of multicellular longitudinally dividing oral cavity symbionts (Neisseriaceae).</title>
        <authorList>
            <person name="Nyongesa S."/>
            <person name="Weber P."/>
            <person name="Bernet E."/>
            <person name="Pullido F."/>
            <person name="Nieckarz M."/>
            <person name="Delaby M."/>
            <person name="Nieves C."/>
            <person name="Viehboeck T."/>
            <person name="Krause N."/>
            <person name="Rivera-Millot A."/>
            <person name="Nakamura A."/>
            <person name="Vischer N."/>
            <person name="VanNieuwenhze M."/>
            <person name="Brun Y."/>
            <person name="Cava F."/>
            <person name="Bulgheresi S."/>
            <person name="Veyrier F."/>
        </authorList>
    </citation>
    <scope>NUCLEOTIDE SEQUENCE</scope>
    <source>
        <strain evidence="9">SAG 1488-6</strain>
    </source>
</reference>
<keyword evidence="4" id="KW-0548">Nucleotidyltransferase</keyword>
<evidence type="ECO:0000313" key="9">
    <source>
        <dbReference type="EMBL" id="UOO93156.1"/>
    </source>
</evidence>
<organism evidence="9 10">
    <name type="scientific">Vitreoscilla stercoraria</name>
    <dbReference type="NCBI Taxonomy" id="61"/>
    <lineage>
        <taxon>Bacteria</taxon>
        <taxon>Pseudomonadati</taxon>
        <taxon>Pseudomonadota</taxon>
        <taxon>Betaproteobacteria</taxon>
        <taxon>Neisseriales</taxon>
        <taxon>Neisseriaceae</taxon>
        <taxon>Vitreoscilla</taxon>
    </lineage>
</organism>
<dbReference type="Gene3D" id="3.90.580.10">
    <property type="entry name" value="Zinc finger, CHC2-type domain"/>
    <property type="match status" value="1"/>
</dbReference>
<name>A0ABY4ECY9_VITST</name>
<proteinExistence type="predicted"/>
<keyword evidence="1" id="KW-0240">DNA-directed RNA polymerase</keyword>
<reference evidence="9" key="1">
    <citation type="submission" date="2021-12" db="EMBL/GenBank/DDBJ databases">
        <authorList>
            <person name="Veyrier F.J."/>
        </authorList>
    </citation>
    <scope>NUCLEOTIDE SEQUENCE</scope>
    <source>
        <strain evidence="9">SAG 1488-6</strain>
    </source>
</reference>
<keyword evidence="6" id="KW-0804">Transcription</keyword>
<sequence>MIDFKDIAHHAIGQWHYVLTALGVPAQSLTNKHQPCPACGGKDRFRFDDKQGKGTFICSHMDGLGGDGFALVQHVYGCDIKEAMRLVAGVLGMTEANPLPERKTPPQPTQQPQKDHLASLCRLWAKAEANQHHTGIKTYLQGRGLDVAAIAPALGNLGFVEALDYWESDQNGQIHFIGQFPAIVAKFESVDGQLTGLHRTYLNSDHTAKLNMPNPFFTGRLLNPKKMMARFSGSNKGAAIQLTPADDRLAVCEGIENAAAVYQLTKLPVWACGAANGMASMLIPDTVKELFIFADTDANQTGIKAARALESKAIKHGINVRIWQSGVNGTDVLDVVTKARKATQ</sequence>
<accession>A0ABY4ECY9</accession>
<keyword evidence="2" id="KW-0639">Primosome</keyword>
<dbReference type="Pfam" id="PF13362">
    <property type="entry name" value="Toprim_3"/>
    <property type="match status" value="1"/>
</dbReference>
<evidence type="ECO:0000313" key="10">
    <source>
        <dbReference type="Proteomes" id="UP000832034"/>
    </source>
</evidence>
<evidence type="ECO:0000259" key="7">
    <source>
        <dbReference type="SMART" id="SM00778"/>
    </source>
</evidence>
<keyword evidence="10" id="KW-1185">Reference proteome</keyword>
<dbReference type="SMART" id="SM00778">
    <property type="entry name" value="Prim_Zn_Ribbon"/>
    <property type="match status" value="1"/>
</dbReference>
<evidence type="ECO:0000256" key="1">
    <source>
        <dbReference type="ARBA" id="ARBA00022478"/>
    </source>
</evidence>
<dbReference type="SUPFAM" id="SSF57783">
    <property type="entry name" value="Zinc beta-ribbon"/>
    <property type="match status" value="1"/>
</dbReference>
<evidence type="ECO:0000256" key="4">
    <source>
        <dbReference type="ARBA" id="ARBA00022695"/>
    </source>
</evidence>
<dbReference type="Proteomes" id="UP000832034">
    <property type="component" value="Chromosome"/>
</dbReference>
<dbReference type="Pfam" id="PF08273">
    <property type="entry name" value="Zn_Ribbon_Prim"/>
    <property type="match status" value="1"/>
</dbReference>
<evidence type="ECO:0000256" key="3">
    <source>
        <dbReference type="ARBA" id="ARBA00022679"/>
    </source>
</evidence>
<dbReference type="Pfam" id="PF23639">
    <property type="entry name" value="DUF7146"/>
    <property type="match status" value="1"/>
</dbReference>
<evidence type="ECO:0000313" key="8">
    <source>
        <dbReference type="EMBL" id="UOO92665.1"/>
    </source>
</evidence>
<feature type="domain" description="DNA primase/helicase Gp4 N-terminal Bacteriophage T7-like" evidence="7">
    <location>
        <begin position="31"/>
        <end position="69"/>
    </location>
</feature>
<keyword evidence="3" id="KW-0808">Transferase</keyword>
<keyword evidence="5" id="KW-0235">DNA replication</keyword>
<dbReference type="EMBL" id="CP091512">
    <property type="protein sequence ID" value="UOO92665.1"/>
    <property type="molecule type" value="Genomic_DNA"/>
</dbReference>
<evidence type="ECO:0000256" key="5">
    <source>
        <dbReference type="ARBA" id="ARBA00022705"/>
    </source>
</evidence>
<dbReference type="InterPro" id="IPR006171">
    <property type="entry name" value="TOPRIM_dom"/>
</dbReference>
<dbReference type="InterPro" id="IPR013237">
    <property type="entry name" value="Phage_T7_Gp4_N"/>
</dbReference>
<protein>
    <submittedName>
        <fullName evidence="9">Toprim domain-containing protein</fullName>
    </submittedName>
</protein>
<dbReference type="EMBL" id="CP091512">
    <property type="protein sequence ID" value="UOO93156.1"/>
    <property type="molecule type" value="Genomic_DNA"/>
</dbReference>
<dbReference type="InterPro" id="IPR036977">
    <property type="entry name" value="DNA_primase_Znf_CHC2"/>
</dbReference>